<keyword evidence="1" id="KW-0812">Transmembrane</keyword>
<feature type="transmembrane region" description="Helical" evidence="1">
    <location>
        <begin position="38"/>
        <end position="63"/>
    </location>
</feature>
<protein>
    <submittedName>
        <fullName evidence="2">Putative Adenoviral fiber protein</fullName>
    </submittedName>
</protein>
<gene>
    <name evidence="2" type="ORF">EU93_1379</name>
</gene>
<reference evidence="3" key="1">
    <citation type="journal article" date="2014" name="Sci. Data">
        <title>Genomes of diverse isolates of the marine cyanobacterium Prochlorococcus.</title>
        <authorList>
            <person name="Biller S."/>
            <person name="Berube P."/>
            <person name="Thompson J."/>
            <person name="Kelly L."/>
            <person name="Roggensack S."/>
            <person name="Awad L."/>
            <person name="Roache-Johnson K."/>
            <person name="Ding H."/>
            <person name="Giovannoni S.J."/>
            <person name="Moore L.R."/>
            <person name="Chisholm S.W."/>
        </authorList>
    </citation>
    <scope>NUCLEOTIDE SEQUENCE [LARGE SCALE GENOMIC DNA]</scope>
</reference>
<dbReference type="Proteomes" id="UP000030491">
    <property type="component" value="Unassembled WGS sequence"/>
</dbReference>
<dbReference type="AlphaFoldDB" id="A0A0A1ZMX9"/>
<proteinExistence type="predicted"/>
<dbReference type="EMBL" id="JNAJ01000016">
    <property type="protein sequence ID" value="KGF90780.1"/>
    <property type="molecule type" value="Genomic_DNA"/>
</dbReference>
<comment type="caution">
    <text evidence="2">The sequence shown here is derived from an EMBL/GenBank/DDBJ whole genome shotgun (WGS) entry which is preliminary data.</text>
</comment>
<dbReference type="RefSeq" id="WP_032514185.1">
    <property type="nucleotide sequence ID" value="NZ_JNAJ01000016.1"/>
</dbReference>
<feature type="transmembrane region" description="Helical" evidence="1">
    <location>
        <begin position="70"/>
        <end position="93"/>
    </location>
</feature>
<dbReference type="OrthoDB" id="540700at2"/>
<accession>A0A0A1ZMX9</accession>
<keyword evidence="1" id="KW-0472">Membrane</keyword>
<evidence type="ECO:0000313" key="3">
    <source>
        <dbReference type="Proteomes" id="UP000030491"/>
    </source>
</evidence>
<keyword evidence="1" id="KW-1133">Transmembrane helix</keyword>
<sequence>MRERLLGYWALSWVGLISNIIALPIIALIISFGPPLKVANITLAISLGWPAAIVGIVSSAALLAERKWGVTLTLVSLSMVISGMGPYSIVRLITLQDILGIGGITLLTTFLSMLALLYWCNPKHRRTIRL</sequence>
<evidence type="ECO:0000256" key="1">
    <source>
        <dbReference type="SAM" id="Phobius"/>
    </source>
</evidence>
<evidence type="ECO:0000313" key="2">
    <source>
        <dbReference type="EMBL" id="KGF90780.1"/>
    </source>
</evidence>
<name>A0A0A1ZMX9_PROMR</name>
<feature type="transmembrane region" description="Helical" evidence="1">
    <location>
        <begin position="99"/>
        <end position="120"/>
    </location>
</feature>
<feature type="transmembrane region" description="Helical" evidence="1">
    <location>
        <begin position="7"/>
        <end position="32"/>
    </location>
</feature>
<organism evidence="2 3">
    <name type="scientific">Prochlorococcus marinus str. MIT 9116</name>
    <dbReference type="NCBI Taxonomy" id="167544"/>
    <lineage>
        <taxon>Bacteria</taxon>
        <taxon>Bacillati</taxon>
        <taxon>Cyanobacteriota</taxon>
        <taxon>Cyanophyceae</taxon>
        <taxon>Synechococcales</taxon>
        <taxon>Prochlorococcaceae</taxon>
        <taxon>Prochlorococcus</taxon>
    </lineage>
</organism>